<dbReference type="KEGG" id="salg:BS332_04390"/>
<feature type="signal peptide" evidence="1">
    <location>
        <begin position="1"/>
        <end position="25"/>
    </location>
</feature>
<evidence type="ECO:0000256" key="1">
    <source>
        <dbReference type="SAM" id="SignalP"/>
    </source>
</evidence>
<evidence type="ECO:0000313" key="3">
    <source>
        <dbReference type="Proteomes" id="UP000254069"/>
    </source>
</evidence>
<name>A0A380A5X1_9GAMM</name>
<reference evidence="2 3" key="1">
    <citation type="submission" date="2018-06" db="EMBL/GenBank/DDBJ databases">
        <authorList>
            <consortium name="Pathogen Informatics"/>
            <person name="Doyle S."/>
        </authorList>
    </citation>
    <scope>NUCLEOTIDE SEQUENCE [LARGE SCALE GENOMIC DNA]</scope>
    <source>
        <strain evidence="2 3">NCTC10738</strain>
    </source>
</reference>
<feature type="chain" id="PRO_5016640842" evidence="1">
    <location>
        <begin position="26"/>
        <end position="147"/>
    </location>
</feature>
<evidence type="ECO:0000313" key="2">
    <source>
        <dbReference type="EMBL" id="SUI74104.1"/>
    </source>
</evidence>
<accession>A0A380A5X1</accession>
<protein>
    <submittedName>
        <fullName evidence="2">Uncharacterized protein</fullName>
    </submittedName>
</protein>
<dbReference type="AlphaFoldDB" id="A0A380A5X1"/>
<dbReference type="RefSeq" id="WP_025889600.1">
    <property type="nucleotide sequence ID" value="NZ_AP024610.1"/>
</dbReference>
<keyword evidence="3" id="KW-1185">Reference proteome</keyword>
<dbReference type="EMBL" id="UGYO01000001">
    <property type="protein sequence ID" value="SUI74104.1"/>
    <property type="molecule type" value="Genomic_DNA"/>
</dbReference>
<sequence length="147" mass="16557">MKLTRLTLLGIGLFSLVASPSTVFANVTAQVGKTHKQRLCLVNETEYTVPGSEIQSQINDKDFDTGLQVFIRYRGQSCAESKQTFASLSLPEPESPTMDDYRLVIQRKQAPESETKVWEYRYQQGYSKLGWQTLAKEVEAIFLSPAS</sequence>
<gene>
    <name evidence="2" type="ORF">NCTC10738_02250</name>
</gene>
<keyword evidence="1" id="KW-0732">Signal</keyword>
<proteinExistence type="predicted"/>
<organism evidence="2 3">
    <name type="scientific">Shewanella algae</name>
    <dbReference type="NCBI Taxonomy" id="38313"/>
    <lineage>
        <taxon>Bacteria</taxon>
        <taxon>Pseudomonadati</taxon>
        <taxon>Pseudomonadota</taxon>
        <taxon>Gammaproteobacteria</taxon>
        <taxon>Alteromonadales</taxon>
        <taxon>Shewanellaceae</taxon>
        <taxon>Shewanella</taxon>
    </lineage>
</organism>
<dbReference type="Proteomes" id="UP000254069">
    <property type="component" value="Unassembled WGS sequence"/>
</dbReference>